<sequence length="240" mass="25896">MPVPGVLSVYSLTELDPFSLQFGHPSATTGKAMALYIEEGVSLALKGHVSALVTGPISKFALRQAGYSYPGHTEMLAKLTKTEHVTMMMVGKTLRVSLITIHNSLAQVPALLTTEKIYNHILLVHRSLREDFALAAPRIGIAGLNPHAGEGQLFGEEEQRLLQPAVDLARAQGITISDPLPPDTIFNKAANNAFDSVIALYHDQGLIPFKLLHFDDGVNVTLGLPIIRTSVDHGTAYDIA</sequence>
<dbReference type="PANTHER" id="PTHR30004">
    <property type="entry name" value="4-HYDROXYTHREONINE-4-PHOSPHATE DEHYDROGENASE"/>
    <property type="match status" value="1"/>
</dbReference>
<dbReference type="GO" id="GO:0051287">
    <property type="term" value="F:NAD binding"/>
    <property type="evidence" value="ECO:0007669"/>
    <property type="project" value="InterPro"/>
</dbReference>
<accession>A0A7R8WUX1</accession>
<organism evidence="4">
    <name type="scientific">Cyprideis torosa</name>
    <dbReference type="NCBI Taxonomy" id="163714"/>
    <lineage>
        <taxon>Eukaryota</taxon>
        <taxon>Metazoa</taxon>
        <taxon>Ecdysozoa</taxon>
        <taxon>Arthropoda</taxon>
        <taxon>Crustacea</taxon>
        <taxon>Oligostraca</taxon>
        <taxon>Ostracoda</taxon>
        <taxon>Podocopa</taxon>
        <taxon>Podocopida</taxon>
        <taxon>Cytherocopina</taxon>
        <taxon>Cytheroidea</taxon>
        <taxon>Cytherideidae</taxon>
        <taxon>Cyprideis</taxon>
    </lineage>
</organism>
<dbReference type="Pfam" id="PF04166">
    <property type="entry name" value="PdxA"/>
    <property type="match status" value="1"/>
</dbReference>
<dbReference type="Gene3D" id="3.40.718.10">
    <property type="entry name" value="Isopropylmalate Dehydrogenase"/>
    <property type="match status" value="1"/>
</dbReference>
<keyword evidence="1" id="KW-0479">Metal-binding</keyword>
<dbReference type="GO" id="GO:0016491">
    <property type="term" value="F:oxidoreductase activity"/>
    <property type="evidence" value="ECO:0007669"/>
    <property type="project" value="UniProtKB-KW"/>
</dbReference>
<proteinExistence type="predicted"/>
<evidence type="ECO:0000313" key="4">
    <source>
        <dbReference type="EMBL" id="CAD7235647.1"/>
    </source>
</evidence>
<feature type="non-terminal residue" evidence="4">
    <location>
        <position position="240"/>
    </location>
</feature>
<evidence type="ECO:0000256" key="2">
    <source>
        <dbReference type="ARBA" id="ARBA00023002"/>
    </source>
</evidence>
<dbReference type="NCBIfam" id="TIGR00557">
    <property type="entry name" value="pdxA"/>
    <property type="match status" value="1"/>
</dbReference>
<dbReference type="InterPro" id="IPR005255">
    <property type="entry name" value="PdxA_fam"/>
</dbReference>
<dbReference type="EMBL" id="OB673944">
    <property type="protein sequence ID" value="CAD7235647.1"/>
    <property type="molecule type" value="Genomic_DNA"/>
</dbReference>
<dbReference type="OrthoDB" id="6380261at2759"/>
<dbReference type="SUPFAM" id="SSF53659">
    <property type="entry name" value="Isocitrate/Isopropylmalate dehydrogenase-like"/>
    <property type="match status" value="1"/>
</dbReference>
<keyword evidence="2" id="KW-0560">Oxidoreductase</keyword>
<evidence type="ECO:0000256" key="1">
    <source>
        <dbReference type="ARBA" id="ARBA00022723"/>
    </source>
</evidence>
<dbReference type="GO" id="GO:0046872">
    <property type="term" value="F:metal ion binding"/>
    <property type="evidence" value="ECO:0007669"/>
    <property type="project" value="UniProtKB-KW"/>
</dbReference>
<dbReference type="PANTHER" id="PTHR30004:SF6">
    <property type="entry name" value="D-THREONATE 4-PHOSPHATE DEHYDROGENASE"/>
    <property type="match status" value="1"/>
</dbReference>
<keyword evidence="3" id="KW-0520">NAD</keyword>
<name>A0A7R8WUX1_9CRUS</name>
<dbReference type="AlphaFoldDB" id="A0A7R8WUX1"/>
<protein>
    <submittedName>
        <fullName evidence="4">Uncharacterized protein</fullName>
    </submittedName>
</protein>
<evidence type="ECO:0000256" key="3">
    <source>
        <dbReference type="ARBA" id="ARBA00023027"/>
    </source>
</evidence>
<gene>
    <name evidence="4" type="ORF">CTOB1V02_LOCUS13462</name>
</gene>
<reference evidence="4" key="1">
    <citation type="submission" date="2020-11" db="EMBL/GenBank/DDBJ databases">
        <authorList>
            <person name="Tran Van P."/>
        </authorList>
    </citation>
    <scope>NUCLEOTIDE SEQUENCE</scope>
</reference>